<dbReference type="PANTHER" id="PTHR45749:SF37">
    <property type="entry name" value="OS05G0311600 PROTEIN"/>
    <property type="match status" value="1"/>
</dbReference>
<proteinExistence type="predicted"/>
<keyword evidence="4" id="KW-1185">Reference proteome</keyword>
<feature type="domain" description="TTF-type" evidence="2">
    <location>
        <begin position="87"/>
        <end position="177"/>
    </location>
</feature>
<evidence type="ECO:0000259" key="2">
    <source>
        <dbReference type="SMART" id="SM00597"/>
    </source>
</evidence>
<dbReference type="SUPFAM" id="SSF53098">
    <property type="entry name" value="Ribonuclease H-like"/>
    <property type="match status" value="1"/>
</dbReference>
<dbReference type="AlphaFoldDB" id="A0A6G0Y9X0"/>
<organism evidence="3 4">
    <name type="scientific">Aphis craccivora</name>
    <name type="common">Cowpea aphid</name>
    <dbReference type="NCBI Taxonomy" id="307492"/>
    <lineage>
        <taxon>Eukaryota</taxon>
        <taxon>Metazoa</taxon>
        <taxon>Ecdysozoa</taxon>
        <taxon>Arthropoda</taxon>
        <taxon>Hexapoda</taxon>
        <taxon>Insecta</taxon>
        <taxon>Pterygota</taxon>
        <taxon>Neoptera</taxon>
        <taxon>Paraneoptera</taxon>
        <taxon>Hemiptera</taxon>
        <taxon>Sternorrhyncha</taxon>
        <taxon>Aphidomorpha</taxon>
        <taxon>Aphidoidea</taxon>
        <taxon>Aphididae</taxon>
        <taxon>Aphidini</taxon>
        <taxon>Aphis</taxon>
        <taxon>Aphis</taxon>
    </lineage>
</organism>
<dbReference type="InterPro" id="IPR006580">
    <property type="entry name" value="Znf_TTF"/>
</dbReference>
<dbReference type="InterPro" id="IPR012337">
    <property type="entry name" value="RNaseH-like_sf"/>
</dbReference>
<protein>
    <submittedName>
        <fullName evidence="3">Zinc finger MYM-type protein 1-like</fullName>
    </submittedName>
</protein>
<gene>
    <name evidence="3" type="ORF">FWK35_00010006</name>
</gene>
<dbReference type="OrthoDB" id="6601344at2759"/>
<dbReference type="PANTHER" id="PTHR45749">
    <property type="match status" value="1"/>
</dbReference>
<feature type="region of interest" description="Disordered" evidence="1">
    <location>
        <begin position="23"/>
        <end position="55"/>
    </location>
</feature>
<evidence type="ECO:0000256" key="1">
    <source>
        <dbReference type="SAM" id="MobiDB-lite"/>
    </source>
</evidence>
<feature type="compositionally biased region" description="Polar residues" evidence="1">
    <location>
        <begin position="39"/>
        <end position="48"/>
    </location>
</feature>
<dbReference type="EMBL" id="VUJU01005298">
    <property type="protein sequence ID" value="KAF0751670.1"/>
    <property type="molecule type" value="Genomic_DNA"/>
</dbReference>
<reference evidence="3 4" key="1">
    <citation type="submission" date="2019-08" db="EMBL/GenBank/DDBJ databases">
        <title>Whole genome of Aphis craccivora.</title>
        <authorList>
            <person name="Voronova N.V."/>
            <person name="Shulinski R.S."/>
            <person name="Bandarenka Y.V."/>
            <person name="Zhorov D.G."/>
            <person name="Warner D."/>
        </authorList>
    </citation>
    <scope>NUCLEOTIDE SEQUENCE [LARGE SCALE GENOMIC DNA]</scope>
    <source>
        <strain evidence="3">180601</strain>
        <tissue evidence="3">Whole Body</tissue>
    </source>
</reference>
<comment type="caution">
    <text evidence="3">The sequence shown here is derived from an EMBL/GenBank/DDBJ whole genome shotgun (WGS) entry which is preliminary data.</text>
</comment>
<sequence length="698" mass="79941">MFKPEKKFLESNLQTIQLKSILPQTNDSDSADDPDIYDTNNHAETNESVIKDSGHIEPNAVKDLGDLNTGPAQPILSTYPLSVFGKQKRSFKSKYYQEYNWLEYSIEKNAVFCYCCRVFGCDSKDQVFTKNGYTDWKRLGGKNSKCSKLRSHAATKSHLINISKMNGYIASKKTGSIVCQISNQHKEFVEKNRSYLKTLIDIVLYLGRQRIAFRRNFEDKDSLNQGNYIELCKMMSKYIPDFHQIYNREINYTSPLVQNELVEICAENVHSMIRAEVKKAGNFSIMCDEARYAIDFNVYEHFLGFINVSENQNATSLVDAILSFLKIFKLDSLPIIAQSYDGANVMSGCKGEVQTLLRKHHTNDIYIHCIAHRLNLVVVDMFHFSTPSKNKKLQDMQTNLQINKSTPSSISDTRWVCRHTNCKAVIVNFTSIVNILRQEINENNDRNVTTAMATLGQAANTIEGVIQTFEKSRNAESFLELWKSIEEFSKKHSINLILPNNKDIENSKRKRKEPNSLSNFVVTTTTGAEDQNVIKGVKTVKDYWMLNAYFPVVDAIIINLKTRFSTESLKFAKSDTFLDLHYEKDSCFVNHYKSLLQIEESDLKSLTQGEILHSVVKYDIYPNIYKLLHVALSIPIGSSSCERSFSSMRGINTYLRSNMAQNSFTNLSTLNIERELSNTIKNDDILNQFAQKDRKMQL</sequence>
<dbReference type="SMART" id="SM00597">
    <property type="entry name" value="ZnF_TTF"/>
    <property type="match status" value="1"/>
</dbReference>
<dbReference type="Proteomes" id="UP000478052">
    <property type="component" value="Unassembled WGS sequence"/>
</dbReference>
<dbReference type="Pfam" id="PF05699">
    <property type="entry name" value="Dimer_Tnp_hAT"/>
    <property type="match status" value="1"/>
</dbReference>
<evidence type="ECO:0000313" key="4">
    <source>
        <dbReference type="Proteomes" id="UP000478052"/>
    </source>
</evidence>
<name>A0A6G0Y9X0_APHCR</name>
<accession>A0A6G0Y9X0</accession>
<dbReference type="InterPro" id="IPR008906">
    <property type="entry name" value="HATC_C_dom"/>
</dbReference>
<evidence type="ECO:0000313" key="3">
    <source>
        <dbReference type="EMBL" id="KAF0751670.1"/>
    </source>
</evidence>
<dbReference type="GO" id="GO:0046983">
    <property type="term" value="F:protein dimerization activity"/>
    <property type="evidence" value="ECO:0007669"/>
    <property type="project" value="InterPro"/>
</dbReference>